<dbReference type="EMBL" id="JAUKTV010000005">
    <property type="protein sequence ID" value="KAK0737182.1"/>
    <property type="molecule type" value="Genomic_DNA"/>
</dbReference>
<protein>
    <submittedName>
        <fullName evidence="2">Uncharacterized protein</fullName>
    </submittedName>
</protein>
<evidence type="ECO:0000313" key="3">
    <source>
        <dbReference type="Proteomes" id="UP001172159"/>
    </source>
</evidence>
<feature type="compositionally biased region" description="Basic residues" evidence="1">
    <location>
        <begin position="95"/>
        <end position="104"/>
    </location>
</feature>
<evidence type="ECO:0000313" key="2">
    <source>
        <dbReference type="EMBL" id="KAK0737182.1"/>
    </source>
</evidence>
<gene>
    <name evidence="2" type="ORF">B0T21DRAFT_364620</name>
</gene>
<accession>A0AA40EG46</accession>
<proteinExistence type="predicted"/>
<feature type="region of interest" description="Disordered" evidence="1">
    <location>
        <begin position="91"/>
        <end position="113"/>
    </location>
</feature>
<feature type="region of interest" description="Disordered" evidence="1">
    <location>
        <begin position="163"/>
        <end position="207"/>
    </location>
</feature>
<feature type="compositionally biased region" description="Basic and acidic residues" evidence="1">
    <location>
        <begin position="198"/>
        <end position="207"/>
    </location>
</feature>
<keyword evidence="3" id="KW-1185">Reference proteome</keyword>
<feature type="compositionally biased region" description="Low complexity" evidence="1">
    <location>
        <begin position="182"/>
        <end position="192"/>
    </location>
</feature>
<sequence>MLPGEINEKCNIKVSTLKRNLVKYEDTQPRSDRTAAAIRSELLSLCYSRYQAWCRGPKSILYSALQRAQCIEPVSPLTCVACVTDESVMADHGAPRKRSKHKYSRVSMQRPPNVNTTSCSPFACHPQASLNPRTEIRTPNVTTTKDATEHICPFQESACQAGVGQCPENSNNHRKETQGRPEAALASSQAAGGLEGAEMAHPDQCQK</sequence>
<reference evidence="2" key="1">
    <citation type="submission" date="2023-06" db="EMBL/GenBank/DDBJ databases">
        <title>Genome-scale phylogeny and comparative genomics of the fungal order Sordariales.</title>
        <authorList>
            <consortium name="Lawrence Berkeley National Laboratory"/>
            <person name="Hensen N."/>
            <person name="Bonometti L."/>
            <person name="Westerberg I."/>
            <person name="Brannstrom I.O."/>
            <person name="Guillou S."/>
            <person name="Cros-Aarteil S."/>
            <person name="Calhoun S."/>
            <person name="Haridas S."/>
            <person name="Kuo A."/>
            <person name="Mondo S."/>
            <person name="Pangilinan J."/>
            <person name="Riley R."/>
            <person name="Labutti K."/>
            <person name="Andreopoulos B."/>
            <person name="Lipzen A."/>
            <person name="Chen C."/>
            <person name="Yanf M."/>
            <person name="Daum C."/>
            <person name="Ng V."/>
            <person name="Clum A."/>
            <person name="Steindorff A."/>
            <person name="Ohm R."/>
            <person name="Martin F."/>
            <person name="Silar P."/>
            <person name="Natvig D."/>
            <person name="Lalanne C."/>
            <person name="Gautier V."/>
            <person name="Ament-Velasquez S.L."/>
            <person name="Kruys A."/>
            <person name="Hutchinson M.I."/>
            <person name="Powell A.J."/>
            <person name="Barry K."/>
            <person name="Miller A.N."/>
            <person name="Grigoriev I.V."/>
            <person name="Debuchy R."/>
            <person name="Gladieux P."/>
            <person name="Thoren M.H."/>
            <person name="Johannesson H."/>
        </authorList>
    </citation>
    <scope>NUCLEOTIDE SEQUENCE</scope>
    <source>
        <strain evidence="2">CBS 540.89</strain>
    </source>
</reference>
<comment type="caution">
    <text evidence="2">The sequence shown here is derived from an EMBL/GenBank/DDBJ whole genome shotgun (WGS) entry which is preliminary data.</text>
</comment>
<dbReference type="Proteomes" id="UP001172159">
    <property type="component" value="Unassembled WGS sequence"/>
</dbReference>
<dbReference type="AlphaFoldDB" id="A0AA40EG46"/>
<organism evidence="2 3">
    <name type="scientific">Apiosordaria backusii</name>
    <dbReference type="NCBI Taxonomy" id="314023"/>
    <lineage>
        <taxon>Eukaryota</taxon>
        <taxon>Fungi</taxon>
        <taxon>Dikarya</taxon>
        <taxon>Ascomycota</taxon>
        <taxon>Pezizomycotina</taxon>
        <taxon>Sordariomycetes</taxon>
        <taxon>Sordariomycetidae</taxon>
        <taxon>Sordariales</taxon>
        <taxon>Lasiosphaeriaceae</taxon>
        <taxon>Apiosordaria</taxon>
    </lineage>
</organism>
<evidence type="ECO:0000256" key="1">
    <source>
        <dbReference type="SAM" id="MobiDB-lite"/>
    </source>
</evidence>
<name>A0AA40EG46_9PEZI</name>